<gene>
    <name evidence="2" type="ORF">PHISCL_09342</name>
</gene>
<evidence type="ECO:0000259" key="1">
    <source>
        <dbReference type="Pfam" id="PF20150"/>
    </source>
</evidence>
<proteinExistence type="predicted"/>
<sequence>MANDFPAFQKLPPEIRHYIWRMALTAQWSFTTFHRVNKSIKAVGKFHNRAVSQACHEARQIMHSTHTKVDGLGWFDFTRHLFFFRDIESSRGSLVQQIAYNYNLYPYIQHIVLNPRSQAHLMDAACFIADRCNLLRTIVIIGPWFIPTATDQYDPDEDWLDPYEDWSDVTVKSLIELDLQPLLDAIEYRGSENDAWISWYLSRLDQAVRRLPTPLPEHLELDDNVSWRIQNTLEQLQLLFGGSYNISPRLYLRTVAQMRSPSQNTIQERIEDIDPGSVA</sequence>
<keyword evidence="3" id="KW-1185">Reference proteome</keyword>
<dbReference type="InterPro" id="IPR045518">
    <property type="entry name" value="2EXR"/>
</dbReference>
<reference evidence="3" key="1">
    <citation type="submission" date="2017-02" db="EMBL/GenBank/DDBJ databases">
        <authorList>
            <person name="Tafer H."/>
            <person name="Lopandic K."/>
        </authorList>
    </citation>
    <scope>NUCLEOTIDE SEQUENCE [LARGE SCALE GENOMIC DNA]</scope>
    <source>
        <strain evidence="3">CBS 366.77</strain>
    </source>
</reference>
<feature type="domain" description="2EXR" evidence="1">
    <location>
        <begin position="5"/>
        <end position="66"/>
    </location>
</feature>
<dbReference type="Pfam" id="PF20150">
    <property type="entry name" value="2EXR"/>
    <property type="match status" value="1"/>
</dbReference>
<protein>
    <recommendedName>
        <fullName evidence="1">2EXR domain-containing protein</fullName>
    </recommendedName>
</protein>
<evidence type="ECO:0000313" key="3">
    <source>
        <dbReference type="Proteomes" id="UP000266188"/>
    </source>
</evidence>
<accession>A0A3A2ZKB6</accession>
<dbReference type="AlphaFoldDB" id="A0A3A2ZKB6"/>
<dbReference type="Proteomes" id="UP000266188">
    <property type="component" value="Unassembled WGS sequence"/>
</dbReference>
<evidence type="ECO:0000313" key="2">
    <source>
        <dbReference type="EMBL" id="RJE18315.1"/>
    </source>
</evidence>
<comment type="caution">
    <text evidence="2">The sequence shown here is derived from an EMBL/GenBank/DDBJ whole genome shotgun (WGS) entry which is preliminary data.</text>
</comment>
<name>A0A3A2ZKB6_9EURO</name>
<organism evidence="2 3">
    <name type="scientific">Aspergillus sclerotialis</name>
    <dbReference type="NCBI Taxonomy" id="2070753"/>
    <lineage>
        <taxon>Eukaryota</taxon>
        <taxon>Fungi</taxon>
        <taxon>Dikarya</taxon>
        <taxon>Ascomycota</taxon>
        <taxon>Pezizomycotina</taxon>
        <taxon>Eurotiomycetes</taxon>
        <taxon>Eurotiomycetidae</taxon>
        <taxon>Eurotiales</taxon>
        <taxon>Aspergillaceae</taxon>
        <taxon>Aspergillus</taxon>
        <taxon>Aspergillus subgen. Polypaecilum</taxon>
    </lineage>
</organism>
<dbReference type="OrthoDB" id="4364380at2759"/>
<dbReference type="EMBL" id="MVGC01000577">
    <property type="protein sequence ID" value="RJE18315.1"/>
    <property type="molecule type" value="Genomic_DNA"/>
</dbReference>